<keyword evidence="2" id="KW-0805">Transcription regulation</keyword>
<evidence type="ECO:0000259" key="5">
    <source>
        <dbReference type="Pfam" id="PF04542"/>
    </source>
</evidence>
<dbReference type="GO" id="GO:0016987">
    <property type="term" value="F:sigma factor activity"/>
    <property type="evidence" value="ECO:0007669"/>
    <property type="project" value="UniProtKB-KW"/>
</dbReference>
<organism evidence="7 8">
    <name type="scientific">Chitinasiproducens palmae</name>
    <dbReference type="NCBI Taxonomy" id="1770053"/>
    <lineage>
        <taxon>Bacteria</taxon>
        <taxon>Pseudomonadati</taxon>
        <taxon>Pseudomonadota</taxon>
        <taxon>Betaproteobacteria</taxon>
        <taxon>Burkholderiales</taxon>
        <taxon>Burkholderiaceae</taxon>
        <taxon>Chitinasiproducens</taxon>
    </lineage>
</organism>
<gene>
    <name evidence="7" type="ORF">SAMN05216551_101162</name>
</gene>
<dbReference type="EMBL" id="FNLO01000001">
    <property type="protein sequence ID" value="SDV46197.1"/>
    <property type="molecule type" value="Genomic_DNA"/>
</dbReference>
<dbReference type="Gene3D" id="1.10.1740.10">
    <property type="match status" value="1"/>
</dbReference>
<dbReference type="AlphaFoldDB" id="A0A1H2PIR7"/>
<evidence type="ECO:0000256" key="1">
    <source>
        <dbReference type="ARBA" id="ARBA00010641"/>
    </source>
</evidence>
<dbReference type="InterPro" id="IPR007627">
    <property type="entry name" value="RNA_pol_sigma70_r2"/>
</dbReference>
<dbReference type="InterPro" id="IPR013249">
    <property type="entry name" value="RNA_pol_sigma70_r4_t2"/>
</dbReference>
<keyword evidence="4" id="KW-0804">Transcription</keyword>
<evidence type="ECO:0000256" key="3">
    <source>
        <dbReference type="ARBA" id="ARBA00023082"/>
    </source>
</evidence>
<dbReference type="Pfam" id="PF08281">
    <property type="entry name" value="Sigma70_r4_2"/>
    <property type="match status" value="1"/>
</dbReference>
<feature type="domain" description="RNA polymerase sigma-70 region 2" evidence="5">
    <location>
        <begin position="1"/>
        <end position="67"/>
    </location>
</feature>
<evidence type="ECO:0000256" key="2">
    <source>
        <dbReference type="ARBA" id="ARBA00023015"/>
    </source>
</evidence>
<dbReference type="PANTHER" id="PTHR43133">
    <property type="entry name" value="RNA POLYMERASE ECF-TYPE SIGMA FACTO"/>
    <property type="match status" value="1"/>
</dbReference>
<dbReference type="Proteomes" id="UP000243719">
    <property type="component" value="Unassembled WGS sequence"/>
</dbReference>
<dbReference type="Gene3D" id="1.10.10.10">
    <property type="entry name" value="Winged helix-like DNA-binding domain superfamily/Winged helix DNA-binding domain"/>
    <property type="match status" value="1"/>
</dbReference>
<dbReference type="STRING" id="1770053.SAMN05216551_101162"/>
<dbReference type="SUPFAM" id="SSF88659">
    <property type="entry name" value="Sigma3 and sigma4 domains of RNA polymerase sigma factors"/>
    <property type="match status" value="1"/>
</dbReference>
<protein>
    <submittedName>
        <fullName evidence="7">RNA polymerase sigma-70 factor, ECF subfamily</fullName>
    </submittedName>
</protein>
<dbReference type="InterPro" id="IPR013324">
    <property type="entry name" value="RNA_pol_sigma_r3/r4-like"/>
</dbReference>
<keyword evidence="3" id="KW-0731">Sigma factor</keyword>
<feature type="domain" description="RNA polymerase sigma factor 70 region 4 type 2" evidence="6">
    <location>
        <begin position="102"/>
        <end position="153"/>
    </location>
</feature>
<evidence type="ECO:0000313" key="7">
    <source>
        <dbReference type="EMBL" id="SDV46197.1"/>
    </source>
</evidence>
<keyword evidence="8" id="KW-1185">Reference proteome</keyword>
<dbReference type="PANTHER" id="PTHR43133:SF63">
    <property type="entry name" value="RNA POLYMERASE SIGMA FACTOR FECI-RELATED"/>
    <property type="match status" value="1"/>
</dbReference>
<dbReference type="CDD" id="cd06171">
    <property type="entry name" value="Sigma70_r4"/>
    <property type="match status" value="1"/>
</dbReference>
<proteinExistence type="inferred from homology"/>
<dbReference type="InterPro" id="IPR013325">
    <property type="entry name" value="RNA_pol_sigma_r2"/>
</dbReference>
<dbReference type="GO" id="GO:0006352">
    <property type="term" value="P:DNA-templated transcription initiation"/>
    <property type="evidence" value="ECO:0007669"/>
    <property type="project" value="InterPro"/>
</dbReference>
<dbReference type="OrthoDB" id="9784272at2"/>
<reference evidence="8" key="1">
    <citation type="submission" date="2016-09" db="EMBL/GenBank/DDBJ databases">
        <authorList>
            <person name="Varghese N."/>
            <person name="Submissions S."/>
        </authorList>
    </citation>
    <scope>NUCLEOTIDE SEQUENCE [LARGE SCALE GENOMIC DNA]</scope>
    <source>
        <strain evidence="8">JS23</strain>
    </source>
</reference>
<name>A0A1H2PIR7_9BURK</name>
<evidence type="ECO:0000259" key="6">
    <source>
        <dbReference type="Pfam" id="PF08281"/>
    </source>
</evidence>
<dbReference type="GO" id="GO:0003677">
    <property type="term" value="F:DNA binding"/>
    <property type="evidence" value="ECO:0007669"/>
    <property type="project" value="InterPro"/>
</dbReference>
<dbReference type="NCBIfam" id="TIGR02937">
    <property type="entry name" value="sigma70-ECF"/>
    <property type="match status" value="1"/>
</dbReference>
<dbReference type="InterPro" id="IPR039425">
    <property type="entry name" value="RNA_pol_sigma-70-like"/>
</dbReference>
<comment type="similarity">
    <text evidence="1">Belongs to the sigma-70 factor family. ECF subfamily.</text>
</comment>
<dbReference type="SUPFAM" id="SSF88946">
    <property type="entry name" value="Sigma2 domain of RNA polymerase sigma factors"/>
    <property type="match status" value="1"/>
</dbReference>
<accession>A0A1H2PIR7</accession>
<evidence type="ECO:0000313" key="8">
    <source>
        <dbReference type="Proteomes" id="UP000243719"/>
    </source>
</evidence>
<sequence length="172" mass="19158">MVERYYRELLRFLSRLVGDRDAASDIAQESYVRVLSLQDAGTPISDLRALLYRTARNLVVDAHRRATVRASHFDNAECVDEPVADQAGQPEQICASLQRTKALIAAIESLPPRCREAFVLFKFDELTHAEIAARMGISRNMVEKHVIRGMLACRQQLAAFDGATSTDAPIAN</sequence>
<evidence type="ECO:0000256" key="4">
    <source>
        <dbReference type="ARBA" id="ARBA00023163"/>
    </source>
</evidence>
<dbReference type="InterPro" id="IPR036388">
    <property type="entry name" value="WH-like_DNA-bd_sf"/>
</dbReference>
<dbReference type="InterPro" id="IPR014284">
    <property type="entry name" value="RNA_pol_sigma-70_dom"/>
</dbReference>
<dbReference type="Pfam" id="PF04542">
    <property type="entry name" value="Sigma70_r2"/>
    <property type="match status" value="1"/>
</dbReference>